<keyword evidence="1" id="KW-0732">Signal</keyword>
<protein>
    <submittedName>
        <fullName evidence="2">Pigment-dispersing hormone peptide</fullName>
    </submittedName>
</protein>
<feature type="chain" id="PRO_5041911363" evidence="1">
    <location>
        <begin position="26"/>
        <end position="95"/>
    </location>
</feature>
<dbReference type="Proteomes" id="UP001219518">
    <property type="component" value="Unassembled WGS sequence"/>
</dbReference>
<dbReference type="AlphaFoldDB" id="A0AAE1H322"/>
<feature type="signal peptide" evidence="1">
    <location>
        <begin position="1"/>
        <end position="25"/>
    </location>
</feature>
<proteinExistence type="predicted"/>
<comment type="caution">
    <text evidence="2">The sequence shown here is derived from an EMBL/GenBank/DDBJ whole genome shotgun (WGS) entry which is preliminary data.</text>
</comment>
<name>A0AAE1H322_9NEOP</name>
<evidence type="ECO:0000313" key="2">
    <source>
        <dbReference type="EMBL" id="KAK3913351.1"/>
    </source>
</evidence>
<evidence type="ECO:0000313" key="3">
    <source>
        <dbReference type="Proteomes" id="UP001219518"/>
    </source>
</evidence>
<keyword evidence="3" id="KW-1185">Reference proteome</keyword>
<accession>A0AAE1H322</accession>
<gene>
    <name evidence="2" type="ORF">KUF71_022805</name>
</gene>
<evidence type="ECO:0000256" key="1">
    <source>
        <dbReference type="SAM" id="SignalP"/>
    </source>
</evidence>
<sequence>MRSSALSLVLVLSLWSALELEPCSAAPRYDDDAKGLAGLTERDVQLWRDVVLQTLQQAVRAANDDFGPIYHHKRNSEILTSLLGITPKIAAAGRK</sequence>
<dbReference type="EMBL" id="JAHWGI010000318">
    <property type="protein sequence ID" value="KAK3913351.1"/>
    <property type="molecule type" value="Genomic_DNA"/>
</dbReference>
<reference evidence="2" key="1">
    <citation type="submission" date="2021-07" db="EMBL/GenBank/DDBJ databases">
        <authorList>
            <person name="Catto M.A."/>
            <person name="Jacobson A."/>
            <person name="Kennedy G."/>
            <person name="Labadie P."/>
            <person name="Hunt B.G."/>
            <person name="Srinivasan R."/>
        </authorList>
    </citation>
    <scope>NUCLEOTIDE SEQUENCE</scope>
    <source>
        <strain evidence="2">PL_HMW_Pooled</strain>
        <tissue evidence="2">Head</tissue>
    </source>
</reference>
<organism evidence="2 3">
    <name type="scientific">Frankliniella fusca</name>
    <dbReference type="NCBI Taxonomy" id="407009"/>
    <lineage>
        <taxon>Eukaryota</taxon>
        <taxon>Metazoa</taxon>
        <taxon>Ecdysozoa</taxon>
        <taxon>Arthropoda</taxon>
        <taxon>Hexapoda</taxon>
        <taxon>Insecta</taxon>
        <taxon>Pterygota</taxon>
        <taxon>Neoptera</taxon>
        <taxon>Paraneoptera</taxon>
        <taxon>Thysanoptera</taxon>
        <taxon>Terebrantia</taxon>
        <taxon>Thripoidea</taxon>
        <taxon>Thripidae</taxon>
        <taxon>Frankliniella</taxon>
    </lineage>
</organism>
<reference evidence="2" key="2">
    <citation type="journal article" date="2023" name="BMC Genomics">
        <title>Pest status, molecular evolution, and epigenetic factors derived from the genome assembly of Frankliniella fusca, a thysanopteran phytovirus vector.</title>
        <authorList>
            <person name="Catto M.A."/>
            <person name="Labadie P.E."/>
            <person name="Jacobson A.L."/>
            <person name="Kennedy G.G."/>
            <person name="Srinivasan R."/>
            <person name="Hunt B.G."/>
        </authorList>
    </citation>
    <scope>NUCLEOTIDE SEQUENCE</scope>
    <source>
        <strain evidence="2">PL_HMW_Pooled</strain>
    </source>
</reference>